<dbReference type="EMBL" id="CAMAPD010000003">
    <property type="protein sequence ID" value="CAH9053302.1"/>
    <property type="molecule type" value="Genomic_DNA"/>
</dbReference>
<evidence type="ECO:0000256" key="1">
    <source>
        <dbReference type="SAM" id="MobiDB-lite"/>
    </source>
</evidence>
<feature type="region of interest" description="Disordered" evidence="1">
    <location>
        <begin position="25"/>
        <end position="49"/>
    </location>
</feature>
<evidence type="ECO:0000313" key="3">
    <source>
        <dbReference type="Proteomes" id="UP001152485"/>
    </source>
</evidence>
<accession>A0ABM9GEV0</accession>
<dbReference type="Proteomes" id="UP001152485">
    <property type="component" value="Unassembled WGS sequence"/>
</dbReference>
<comment type="caution">
    <text evidence="2">The sequence shown here is derived from an EMBL/GenBank/DDBJ whole genome shotgun (WGS) entry which is preliminary data.</text>
</comment>
<organism evidence="2 3">
    <name type="scientific">Pseudoalteromonas holothuriae</name>
    <dbReference type="NCBI Taxonomy" id="2963714"/>
    <lineage>
        <taxon>Bacteria</taxon>
        <taxon>Pseudomonadati</taxon>
        <taxon>Pseudomonadota</taxon>
        <taxon>Gammaproteobacteria</taxon>
        <taxon>Alteromonadales</taxon>
        <taxon>Pseudoalteromonadaceae</taxon>
        <taxon>Pseudoalteromonas</taxon>
    </lineage>
</organism>
<proteinExistence type="predicted"/>
<evidence type="ECO:0000313" key="2">
    <source>
        <dbReference type="EMBL" id="CAH9053302.1"/>
    </source>
</evidence>
<sequence length="49" mass="5024">MRLGLNLGRDLSVMKIVNPELLKLITGGDGGPGNGPALPQQQKAPPFGG</sequence>
<reference evidence="2 3" key="1">
    <citation type="submission" date="2022-07" db="EMBL/GenBank/DDBJ databases">
        <authorList>
            <person name="Criscuolo A."/>
        </authorList>
    </citation>
    <scope>NUCLEOTIDE SEQUENCE [LARGE SCALE GENOMIC DNA]</scope>
    <source>
        <strain evidence="3">CIP 111951</strain>
    </source>
</reference>
<name>A0ABM9GEV0_9GAMM</name>
<gene>
    <name evidence="2" type="ORF">PSECIP111951_00794</name>
</gene>
<protein>
    <submittedName>
        <fullName evidence="2">Uncharacterized protein</fullName>
    </submittedName>
</protein>